<dbReference type="OrthoDB" id="360689at2759"/>
<organism evidence="5 6">
    <name type="scientific">Branchiostoma belcheri</name>
    <name type="common">Amphioxus</name>
    <dbReference type="NCBI Taxonomy" id="7741"/>
    <lineage>
        <taxon>Eukaryota</taxon>
        <taxon>Metazoa</taxon>
        <taxon>Chordata</taxon>
        <taxon>Cephalochordata</taxon>
        <taxon>Leptocardii</taxon>
        <taxon>Amphioxiformes</taxon>
        <taxon>Branchiostomatidae</taxon>
        <taxon>Branchiostoma</taxon>
    </lineage>
</organism>
<dbReference type="Gene3D" id="3.30.70.1730">
    <property type="match status" value="1"/>
</dbReference>
<dbReference type="GeneID" id="109487058"/>
<evidence type="ECO:0000256" key="4">
    <source>
        <dbReference type="ARBA" id="ARBA00038782"/>
    </source>
</evidence>
<evidence type="ECO:0000313" key="5">
    <source>
        <dbReference type="Proteomes" id="UP000515135"/>
    </source>
</evidence>
<dbReference type="PANTHER" id="PTHR11560">
    <property type="entry name" value="39S RIBOSOMAL PROTEIN L10, MITOCHONDRIAL"/>
    <property type="match status" value="1"/>
</dbReference>
<accession>A0A6P5AK02</accession>
<evidence type="ECO:0000256" key="1">
    <source>
        <dbReference type="ARBA" id="ARBA00008889"/>
    </source>
</evidence>
<comment type="subunit">
    <text evidence="4">Component of the mitochondrial ribosome large subunit (39S) which comprises a 16S rRNA and about 50 distinct proteins.</text>
</comment>
<reference evidence="6" key="1">
    <citation type="submission" date="2025-08" db="UniProtKB">
        <authorList>
            <consortium name="RefSeq"/>
        </authorList>
    </citation>
    <scope>IDENTIFICATION</scope>
    <source>
        <tissue evidence="6">Gonad</tissue>
    </source>
</reference>
<evidence type="ECO:0000256" key="3">
    <source>
        <dbReference type="ARBA" id="ARBA00035716"/>
    </source>
</evidence>
<evidence type="ECO:0000313" key="6">
    <source>
        <dbReference type="RefSeq" id="XP_019646569.1"/>
    </source>
</evidence>
<dbReference type="AlphaFoldDB" id="A0A6P5AK02"/>
<protein>
    <recommendedName>
        <fullName evidence="2">Large ribosomal subunit protein uL10m</fullName>
    </recommendedName>
    <alternativeName>
        <fullName evidence="3">39S ribosomal protein L10, mitochondrial</fullName>
    </alternativeName>
</protein>
<keyword evidence="5" id="KW-1185">Reference proteome</keyword>
<evidence type="ECO:0000256" key="2">
    <source>
        <dbReference type="ARBA" id="ARBA00035707"/>
    </source>
</evidence>
<dbReference type="SUPFAM" id="SSF160369">
    <property type="entry name" value="Ribosomal protein L10-like"/>
    <property type="match status" value="1"/>
</dbReference>
<proteinExistence type="inferred from homology"/>
<gene>
    <name evidence="6" type="primary">LOC109487058</name>
</gene>
<name>A0A6P5AK02_BRABE</name>
<comment type="similarity">
    <text evidence="1">Belongs to the universal ribosomal protein uL10 family.</text>
</comment>
<dbReference type="Proteomes" id="UP000515135">
    <property type="component" value="Unplaced"/>
</dbReference>
<dbReference type="InterPro" id="IPR047865">
    <property type="entry name" value="Ribosomal_uL10_bac_type"/>
</dbReference>
<sequence>MACMLTRITSTASAVRVVCPSLDYRWTQVRYRKTINTRSKKHISIVKAKLLAVTKWKAPRDSRTTLAEKCGLNLERMQQTILQENPLRDLMAQEAQTVLETSGMVAVLHSSDMTGPDRRVFCAKLKESDITVRFWSNTVAGLAVQNTPYSTLTTLMVGKNLYAHSLKPQVTQLLKVLKVTPQVNLIGGLVDGLLMSKSDMEHYAQLPSMEQCLGEVVSILSAEAGQTSQLLLSPLQQLSSHLQQISITEASHHTQ</sequence>
<dbReference type="InterPro" id="IPR043141">
    <property type="entry name" value="Ribosomal_uL10-like_sf"/>
</dbReference>
<dbReference type="FunFam" id="3.30.70.1730:FF:000012">
    <property type="entry name" value="Mitochondrial Ribosomal Protein, Large"/>
    <property type="match status" value="1"/>
</dbReference>
<dbReference type="RefSeq" id="XP_019646569.1">
    <property type="nucleotide sequence ID" value="XM_019791010.1"/>
</dbReference>